<dbReference type="SUPFAM" id="SSF52833">
    <property type="entry name" value="Thioredoxin-like"/>
    <property type="match status" value="1"/>
</dbReference>
<dbReference type="FunCoup" id="K1QWE7">
    <property type="interactions" value="610"/>
</dbReference>
<dbReference type="EMBL" id="JH817090">
    <property type="protein sequence ID" value="EKC37978.1"/>
    <property type="molecule type" value="Genomic_DNA"/>
</dbReference>
<dbReference type="GO" id="GO:0004364">
    <property type="term" value="F:glutathione transferase activity"/>
    <property type="evidence" value="ECO:0007669"/>
    <property type="project" value="TreeGrafter"/>
</dbReference>
<evidence type="ECO:0000313" key="1">
    <source>
        <dbReference type="EMBL" id="EKC37978.1"/>
    </source>
</evidence>
<dbReference type="PROSITE" id="PS50404">
    <property type="entry name" value="GST_NTER"/>
    <property type="match status" value="1"/>
</dbReference>
<dbReference type="Gene3D" id="1.20.1050.10">
    <property type="match status" value="1"/>
</dbReference>
<dbReference type="GO" id="GO:0006749">
    <property type="term" value="P:glutathione metabolic process"/>
    <property type="evidence" value="ECO:0007669"/>
    <property type="project" value="TreeGrafter"/>
</dbReference>
<dbReference type="AlphaFoldDB" id="K1QWE7"/>
<dbReference type="InterPro" id="IPR004045">
    <property type="entry name" value="Glutathione_S-Trfase_N"/>
</dbReference>
<accession>K1QWE7</accession>
<gene>
    <name evidence="1" type="ORF">CGI_10025558</name>
</gene>
<dbReference type="InterPro" id="IPR051369">
    <property type="entry name" value="GST_Theta"/>
</dbReference>
<protein>
    <submittedName>
        <fullName evidence="1">Glutathione S-transferase theta-1</fullName>
    </submittedName>
</protein>
<sequence>MSKLKLYYDLMSQPSRALYMFVKLNRIPFEDKAVALRSGEHKQEAFTKINPVQLVPVIDDGGFVLTERHYLCNRYDLPEHWYPRKDIKAQAKVNEYLNWQHANTRMNCAMVFRHLTMPSRTCSDISSVVCCIMGSLAE</sequence>
<dbReference type="InParanoid" id="K1QWE7"/>
<dbReference type="InterPro" id="IPR036249">
    <property type="entry name" value="Thioredoxin-like_sf"/>
</dbReference>
<dbReference type="Pfam" id="PF02798">
    <property type="entry name" value="GST_N"/>
    <property type="match status" value="1"/>
</dbReference>
<dbReference type="HOGENOM" id="CLU_011226_2_4_1"/>
<dbReference type="PANTHER" id="PTHR43917">
    <property type="match status" value="1"/>
</dbReference>
<name>K1QWE7_MAGGI</name>
<dbReference type="PANTHER" id="PTHR43917:SF8">
    <property type="entry name" value="GH16740P-RELATED"/>
    <property type="match status" value="1"/>
</dbReference>
<dbReference type="GO" id="GO:0005737">
    <property type="term" value="C:cytoplasm"/>
    <property type="evidence" value="ECO:0007669"/>
    <property type="project" value="TreeGrafter"/>
</dbReference>
<organism evidence="1">
    <name type="scientific">Magallana gigas</name>
    <name type="common">Pacific oyster</name>
    <name type="synonym">Crassostrea gigas</name>
    <dbReference type="NCBI Taxonomy" id="29159"/>
    <lineage>
        <taxon>Eukaryota</taxon>
        <taxon>Metazoa</taxon>
        <taxon>Spiralia</taxon>
        <taxon>Lophotrochozoa</taxon>
        <taxon>Mollusca</taxon>
        <taxon>Bivalvia</taxon>
        <taxon>Autobranchia</taxon>
        <taxon>Pteriomorphia</taxon>
        <taxon>Ostreida</taxon>
        <taxon>Ostreoidea</taxon>
        <taxon>Ostreidae</taxon>
        <taxon>Magallana</taxon>
    </lineage>
</organism>
<keyword evidence="1" id="KW-0808">Transferase</keyword>
<reference evidence="1" key="1">
    <citation type="journal article" date="2012" name="Nature">
        <title>The oyster genome reveals stress adaptation and complexity of shell formation.</title>
        <authorList>
            <person name="Zhang G."/>
            <person name="Fang X."/>
            <person name="Guo X."/>
            <person name="Li L."/>
            <person name="Luo R."/>
            <person name="Xu F."/>
            <person name="Yang P."/>
            <person name="Zhang L."/>
            <person name="Wang X."/>
            <person name="Qi H."/>
            <person name="Xiong Z."/>
            <person name="Que H."/>
            <person name="Xie Y."/>
            <person name="Holland P.W."/>
            <person name="Paps J."/>
            <person name="Zhu Y."/>
            <person name="Wu F."/>
            <person name="Chen Y."/>
            <person name="Wang J."/>
            <person name="Peng C."/>
            <person name="Meng J."/>
            <person name="Yang L."/>
            <person name="Liu J."/>
            <person name="Wen B."/>
            <person name="Zhang N."/>
            <person name="Huang Z."/>
            <person name="Zhu Q."/>
            <person name="Feng Y."/>
            <person name="Mount A."/>
            <person name="Hedgecock D."/>
            <person name="Xu Z."/>
            <person name="Liu Y."/>
            <person name="Domazet-Loso T."/>
            <person name="Du Y."/>
            <person name="Sun X."/>
            <person name="Zhang S."/>
            <person name="Liu B."/>
            <person name="Cheng P."/>
            <person name="Jiang X."/>
            <person name="Li J."/>
            <person name="Fan D."/>
            <person name="Wang W."/>
            <person name="Fu W."/>
            <person name="Wang T."/>
            <person name="Wang B."/>
            <person name="Zhang J."/>
            <person name="Peng Z."/>
            <person name="Li Y."/>
            <person name="Li N."/>
            <person name="Wang J."/>
            <person name="Chen M."/>
            <person name="He Y."/>
            <person name="Tan F."/>
            <person name="Song X."/>
            <person name="Zheng Q."/>
            <person name="Huang R."/>
            <person name="Yang H."/>
            <person name="Du X."/>
            <person name="Chen L."/>
            <person name="Yang M."/>
            <person name="Gaffney P.M."/>
            <person name="Wang S."/>
            <person name="Luo L."/>
            <person name="She Z."/>
            <person name="Ming Y."/>
            <person name="Huang W."/>
            <person name="Zhang S."/>
            <person name="Huang B."/>
            <person name="Zhang Y."/>
            <person name="Qu T."/>
            <person name="Ni P."/>
            <person name="Miao G."/>
            <person name="Wang J."/>
            <person name="Wang Q."/>
            <person name="Steinberg C.E."/>
            <person name="Wang H."/>
            <person name="Li N."/>
            <person name="Qian L."/>
            <person name="Zhang G."/>
            <person name="Li Y."/>
            <person name="Yang H."/>
            <person name="Liu X."/>
            <person name="Wang J."/>
            <person name="Yin Y."/>
            <person name="Wang J."/>
        </authorList>
    </citation>
    <scope>NUCLEOTIDE SEQUENCE [LARGE SCALE GENOMIC DNA]</scope>
    <source>
        <strain evidence="1">05x7-T-G4-1.051#20</strain>
    </source>
</reference>
<proteinExistence type="predicted"/>
<dbReference type="Gene3D" id="3.40.30.10">
    <property type="entry name" value="Glutaredoxin"/>
    <property type="match status" value="1"/>
</dbReference>